<dbReference type="InterPro" id="IPR004641">
    <property type="entry name" value="RNase_HIII"/>
</dbReference>
<gene>
    <name evidence="14" type="primary">rnhC</name>
    <name evidence="18" type="ORF">CYL18_13595</name>
</gene>
<evidence type="ECO:0000256" key="4">
    <source>
        <dbReference type="ARBA" id="ARBA00004496"/>
    </source>
</evidence>
<evidence type="ECO:0000256" key="6">
    <source>
        <dbReference type="ARBA" id="ARBA00012180"/>
    </source>
</evidence>
<accession>A0A2S7MY60</accession>
<keyword evidence="11 14" id="KW-0255">Endonuclease</keyword>
<dbReference type="Proteomes" id="UP000239663">
    <property type="component" value="Unassembled WGS sequence"/>
</dbReference>
<dbReference type="SUPFAM" id="SSF53098">
    <property type="entry name" value="Ribonuclease H-like"/>
    <property type="match status" value="1"/>
</dbReference>
<protein>
    <recommendedName>
        <fullName evidence="7 14">Ribonuclease HIII</fullName>
        <shortName evidence="14">RNase HIII</shortName>
        <ecNumber evidence="6 14">3.1.26.4</ecNumber>
    </recommendedName>
</protein>
<dbReference type="Gene3D" id="3.30.420.10">
    <property type="entry name" value="Ribonuclease H-like superfamily/Ribonuclease H"/>
    <property type="match status" value="1"/>
</dbReference>
<feature type="region of interest" description="Disordered" evidence="16">
    <location>
        <begin position="61"/>
        <end position="92"/>
    </location>
</feature>
<dbReference type="InterPro" id="IPR012295">
    <property type="entry name" value="TBP_dom_sf"/>
</dbReference>
<comment type="catalytic activity">
    <reaction evidence="1 14 15">
        <text>Endonucleolytic cleavage to 5'-phosphomonoester.</text>
        <dbReference type="EC" id="3.1.26.4"/>
    </reaction>
</comment>
<dbReference type="EC" id="3.1.26.4" evidence="6 14"/>
<dbReference type="GO" id="GO:0004523">
    <property type="term" value="F:RNA-DNA hybrid ribonuclease activity"/>
    <property type="evidence" value="ECO:0007669"/>
    <property type="project" value="UniProtKB-UniRule"/>
</dbReference>
<dbReference type="OrthoDB" id="9777935at2"/>
<evidence type="ECO:0000313" key="18">
    <source>
        <dbReference type="EMBL" id="PQD94687.1"/>
    </source>
</evidence>
<keyword evidence="13 14" id="KW-0460">Magnesium</keyword>
<evidence type="ECO:0000256" key="13">
    <source>
        <dbReference type="ARBA" id="ARBA00022842"/>
    </source>
</evidence>
<dbReference type="Pfam" id="PF11858">
    <property type="entry name" value="DUF3378"/>
    <property type="match status" value="1"/>
</dbReference>
<evidence type="ECO:0000256" key="1">
    <source>
        <dbReference type="ARBA" id="ARBA00000077"/>
    </source>
</evidence>
<dbReference type="NCBIfam" id="TIGR00716">
    <property type="entry name" value="rnhC"/>
    <property type="match status" value="1"/>
</dbReference>
<dbReference type="InterPro" id="IPR036397">
    <property type="entry name" value="RNaseH_sf"/>
</dbReference>
<dbReference type="InterPro" id="IPR012337">
    <property type="entry name" value="RNaseH-like_sf"/>
</dbReference>
<dbReference type="Gene3D" id="3.30.310.10">
    <property type="entry name" value="TATA-Binding Protein"/>
    <property type="match status" value="1"/>
</dbReference>
<evidence type="ECO:0000256" key="5">
    <source>
        <dbReference type="ARBA" id="ARBA00008378"/>
    </source>
</evidence>
<keyword evidence="10 14" id="KW-0479">Metal-binding</keyword>
<comment type="cofactor">
    <cofactor evidence="14 15">
        <name>Mn(2+)</name>
        <dbReference type="ChEBI" id="CHEBI:29035"/>
    </cofactor>
    <cofactor evidence="14 15">
        <name>Mg(2+)</name>
        <dbReference type="ChEBI" id="CHEBI:18420"/>
    </cofactor>
    <text evidence="14 15">Manganese or magnesium. Binds 1 divalent metal ion per monomer in the absence of substrate. May bind a second metal ion after substrate binding.</text>
</comment>
<evidence type="ECO:0000256" key="8">
    <source>
        <dbReference type="ARBA" id="ARBA00022490"/>
    </source>
</evidence>
<evidence type="ECO:0000256" key="15">
    <source>
        <dbReference type="PROSITE-ProRule" id="PRU01319"/>
    </source>
</evidence>
<reference evidence="18 19" key="1">
    <citation type="submission" date="2017-12" db="EMBL/GenBank/DDBJ databases">
        <title>Taxonomic description and draft genome of Pradoshia cofamensis Gen. nov., sp. nov., a thermotolerant bacillale isolated from anterior gut of earthworm Eisenia fetida.</title>
        <authorList>
            <person name="Saha T."/>
            <person name="Chakraborty R."/>
        </authorList>
    </citation>
    <scope>NUCLEOTIDE SEQUENCE [LARGE SCALE GENOMIC DNA]</scope>
    <source>
        <strain evidence="18 19">EAG3</strain>
    </source>
</reference>
<dbReference type="PANTHER" id="PTHR10954:SF23">
    <property type="entry name" value="RIBONUCLEASE"/>
    <property type="match status" value="1"/>
</dbReference>
<dbReference type="GO" id="GO:0043137">
    <property type="term" value="P:DNA replication, removal of RNA primer"/>
    <property type="evidence" value="ECO:0007669"/>
    <property type="project" value="TreeGrafter"/>
</dbReference>
<feature type="binding site" evidence="14 15">
    <location>
        <position position="108"/>
    </location>
    <ligand>
        <name>a divalent metal cation</name>
        <dbReference type="ChEBI" id="CHEBI:60240"/>
    </ligand>
</feature>
<evidence type="ECO:0000256" key="2">
    <source>
        <dbReference type="ARBA" id="ARBA00001946"/>
    </source>
</evidence>
<name>A0A2S7MY60_9BACI</name>
<feature type="binding site" evidence="14 15">
    <location>
        <position position="107"/>
    </location>
    <ligand>
        <name>a divalent metal cation</name>
        <dbReference type="ChEBI" id="CHEBI:60240"/>
    </ligand>
</feature>
<keyword evidence="8 14" id="KW-0963">Cytoplasm</keyword>
<evidence type="ECO:0000259" key="17">
    <source>
        <dbReference type="PROSITE" id="PS51975"/>
    </source>
</evidence>
<dbReference type="PIRSF" id="PIRSF037748">
    <property type="entry name" value="RnhC"/>
    <property type="match status" value="1"/>
</dbReference>
<comment type="caution">
    <text evidence="18">The sequence shown here is derived from an EMBL/GenBank/DDBJ whole genome shotgun (WGS) entry which is preliminary data.</text>
</comment>
<proteinExistence type="inferred from homology"/>
<dbReference type="PANTHER" id="PTHR10954">
    <property type="entry name" value="RIBONUCLEASE H2 SUBUNIT A"/>
    <property type="match status" value="1"/>
</dbReference>
<evidence type="ECO:0000256" key="12">
    <source>
        <dbReference type="ARBA" id="ARBA00022801"/>
    </source>
</evidence>
<evidence type="ECO:0000256" key="9">
    <source>
        <dbReference type="ARBA" id="ARBA00022722"/>
    </source>
</evidence>
<organism evidence="18 19">
    <name type="scientific">Pradoshia eiseniae</name>
    <dbReference type="NCBI Taxonomy" id="2064768"/>
    <lineage>
        <taxon>Bacteria</taxon>
        <taxon>Bacillati</taxon>
        <taxon>Bacillota</taxon>
        <taxon>Bacilli</taxon>
        <taxon>Bacillales</taxon>
        <taxon>Bacillaceae</taxon>
        <taxon>Pradoshia</taxon>
    </lineage>
</organism>
<dbReference type="Pfam" id="PF01351">
    <property type="entry name" value="RNase_HII"/>
    <property type="match status" value="1"/>
</dbReference>
<dbReference type="EMBL" id="PKOZ01000008">
    <property type="protein sequence ID" value="PQD94687.1"/>
    <property type="molecule type" value="Genomic_DNA"/>
</dbReference>
<evidence type="ECO:0000256" key="10">
    <source>
        <dbReference type="ARBA" id="ARBA00022723"/>
    </source>
</evidence>
<dbReference type="GO" id="GO:0032299">
    <property type="term" value="C:ribonuclease H2 complex"/>
    <property type="evidence" value="ECO:0007669"/>
    <property type="project" value="TreeGrafter"/>
</dbReference>
<feature type="compositionally biased region" description="Polar residues" evidence="16">
    <location>
        <begin position="61"/>
        <end position="85"/>
    </location>
</feature>
<evidence type="ECO:0000256" key="7">
    <source>
        <dbReference type="ARBA" id="ARBA00021407"/>
    </source>
</evidence>
<dbReference type="GO" id="GO:0003723">
    <property type="term" value="F:RNA binding"/>
    <property type="evidence" value="ECO:0007669"/>
    <property type="project" value="UniProtKB-UniRule"/>
</dbReference>
<dbReference type="GO" id="GO:0000287">
    <property type="term" value="F:magnesium ion binding"/>
    <property type="evidence" value="ECO:0007669"/>
    <property type="project" value="UniProtKB-UniRule"/>
</dbReference>
<feature type="binding site" evidence="14 15">
    <location>
        <position position="212"/>
    </location>
    <ligand>
        <name>a divalent metal cation</name>
        <dbReference type="ChEBI" id="CHEBI:60240"/>
    </ligand>
</feature>
<dbReference type="InterPro" id="IPR001352">
    <property type="entry name" value="RNase_HII/HIII"/>
</dbReference>
<dbReference type="AlphaFoldDB" id="A0A2S7MY60"/>
<comment type="cofactor">
    <cofactor evidence="2">
        <name>Mg(2+)</name>
        <dbReference type="ChEBI" id="CHEBI:18420"/>
    </cofactor>
</comment>
<comment type="similarity">
    <text evidence="5 14">Belongs to the RNase HII family. RnhC subfamily.</text>
</comment>
<dbReference type="HAMAP" id="MF_00053">
    <property type="entry name" value="RNase_HIII"/>
    <property type="match status" value="1"/>
</dbReference>
<sequence length="320" mass="34543">MSNTVIKVSNETLNKMKDYYATSLTANTPPGAVFSAKVNGATITAYKSGKVLFQGSNTASEAGKWGSSSPSPAMKKSTSSFTTKRNVSDHEFRPPATINQLSIIGTDEAGTGDYFGPVTVAAAYVSTEHIKVLEDMGIRDSKTIKDPQILILGRKITEMIPYSLLVLRNEKYNELQRKGYSQGKMKAMLHEQAINHLLGKLNGVKPDGILIDQFCEPGVYFRHTATNGKREVPLYFSTKAESISTAVAAASVIARYAFLKHMDLLSEQAGVTIPKGASSKVDDTAALIIAKKGEAALAPLAKLHFANTEKARQIVRKAGL</sequence>
<dbReference type="CDD" id="cd14796">
    <property type="entry name" value="RNAse_HIII_N"/>
    <property type="match status" value="1"/>
</dbReference>
<keyword evidence="19" id="KW-1185">Reference proteome</keyword>
<dbReference type="InterPro" id="IPR024568">
    <property type="entry name" value="RNase_HIII_N"/>
</dbReference>
<dbReference type="CDD" id="cd06590">
    <property type="entry name" value="RNase_HII_bacteria_HIII_like"/>
    <property type="match status" value="1"/>
</dbReference>
<evidence type="ECO:0000256" key="16">
    <source>
        <dbReference type="SAM" id="MobiDB-lite"/>
    </source>
</evidence>
<comment type="function">
    <text evidence="3 14">Endonuclease that specifically degrades the RNA of RNA-DNA hybrids.</text>
</comment>
<dbReference type="PROSITE" id="PS51975">
    <property type="entry name" value="RNASE_H_2"/>
    <property type="match status" value="1"/>
</dbReference>
<dbReference type="GO" id="GO:0006298">
    <property type="term" value="P:mismatch repair"/>
    <property type="evidence" value="ECO:0007669"/>
    <property type="project" value="TreeGrafter"/>
</dbReference>
<keyword evidence="12 14" id="KW-0378">Hydrolase</keyword>
<evidence type="ECO:0000313" key="19">
    <source>
        <dbReference type="Proteomes" id="UP000239663"/>
    </source>
</evidence>
<evidence type="ECO:0000256" key="14">
    <source>
        <dbReference type="HAMAP-Rule" id="MF_00053"/>
    </source>
</evidence>
<feature type="domain" description="RNase H type-2" evidence="17">
    <location>
        <begin position="101"/>
        <end position="317"/>
    </location>
</feature>
<dbReference type="FunFam" id="3.30.420.10:FF:000047">
    <property type="entry name" value="Ribonuclease HIII"/>
    <property type="match status" value="1"/>
</dbReference>
<dbReference type="GO" id="GO:0005737">
    <property type="term" value="C:cytoplasm"/>
    <property type="evidence" value="ECO:0007669"/>
    <property type="project" value="UniProtKB-SubCell"/>
</dbReference>
<evidence type="ECO:0000256" key="11">
    <source>
        <dbReference type="ARBA" id="ARBA00022759"/>
    </source>
</evidence>
<comment type="subcellular location">
    <subcellularLocation>
        <location evidence="4 14">Cytoplasm</location>
    </subcellularLocation>
</comment>
<dbReference type="InterPro" id="IPR024567">
    <property type="entry name" value="RNase_HII/HIII_dom"/>
</dbReference>
<evidence type="ECO:0000256" key="3">
    <source>
        <dbReference type="ARBA" id="ARBA00004065"/>
    </source>
</evidence>
<dbReference type="RefSeq" id="WP_104850067.1">
    <property type="nucleotide sequence ID" value="NZ_PKOZ01000008.1"/>
</dbReference>
<keyword evidence="9 14" id="KW-0540">Nuclease</keyword>